<dbReference type="EMBL" id="HG996468">
    <property type="protein sequence ID" value="CAG1850474.1"/>
    <property type="molecule type" value="Genomic_DNA"/>
</dbReference>
<sequence length="173" mass="19364">LGSHILCSVTILVDDASRDQLRDAQYRGEHRRRRRPERRCPDAHLLRDLQRPGHALEGDHARDLIAGVAAPTDQLLQARMHGLLEARHQLPVVAARAGVFQLQPVRDGDELNSARSSLLHVGQGGDKARVAELSVDEGDLEAVVHQEVGERHEGDDMALCRVWQEQCVRRRAH</sequence>
<reference evidence="1" key="1">
    <citation type="submission" date="2021-03" db="EMBL/GenBank/DDBJ databases">
        <authorList>
            <consortium name="Genoscope - CEA"/>
            <person name="William W."/>
        </authorList>
    </citation>
    <scope>NUCLEOTIDE SEQUENCE</scope>
    <source>
        <strain evidence="1">Doubled-haploid Pahang</strain>
    </source>
</reference>
<dbReference type="AlphaFoldDB" id="A0A8D7AHB2"/>
<evidence type="ECO:0000313" key="1">
    <source>
        <dbReference type="EMBL" id="CAG1850474.1"/>
    </source>
</evidence>
<gene>
    <name evidence="1" type="ORF">GSMUA_200920.1</name>
</gene>
<proteinExistence type="predicted"/>
<name>A0A8D7AHB2_MUSAM</name>
<organism evidence="1">
    <name type="scientific">Musa acuminata subsp. malaccensis</name>
    <name type="common">Wild banana</name>
    <name type="synonym">Musa malaccensis</name>
    <dbReference type="NCBI Taxonomy" id="214687"/>
    <lineage>
        <taxon>Eukaryota</taxon>
        <taxon>Viridiplantae</taxon>
        <taxon>Streptophyta</taxon>
        <taxon>Embryophyta</taxon>
        <taxon>Tracheophyta</taxon>
        <taxon>Spermatophyta</taxon>
        <taxon>Magnoliopsida</taxon>
        <taxon>Liliopsida</taxon>
        <taxon>Zingiberales</taxon>
        <taxon>Musaceae</taxon>
        <taxon>Musa</taxon>
    </lineage>
</organism>
<feature type="non-terminal residue" evidence="1">
    <location>
        <position position="173"/>
    </location>
</feature>
<accession>A0A8D7AHB2</accession>
<feature type="non-terminal residue" evidence="1">
    <location>
        <position position="1"/>
    </location>
</feature>
<protein>
    <submittedName>
        <fullName evidence="1">(wild Malaysian banana) hypothetical protein</fullName>
    </submittedName>
</protein>